<proteinExistence type="predicted"/>
<reference evidence="3 4" key="1">
    <citation type="submission" date="2019-03" db="EMBL/GenBank/DDBJ databases">
        <title>Genomic Encyclopedia of Type Strains, Phase IV (KMG-IV): sequencing the most valuable type-strain genomes for metagenomic binning, comparative biology and taxonomic classification.</title>
        <authorList>
            <person name="Goeker M."/>
        </authorList>
    </citation>
    <scope>NUCLEOTIDE SEQUENCE [LARGE SCALE GENOMIC DNA]</scope>
    <source>
        <strain evidence="3 4">DSM 11603</strain>
    </source>
</reference>
<protein>
    <submittedName>
        <fullName evidence="3">AraC-type transcriptional regulator</fullName>
    </submittedName>
</protein>
<evidence type="ECO:0000259" key="2">
    <source>
        <dbReference type="Pfam" id="PF12625"/>
    </source>
</evidence>
<evidence type="ECO:0000313" key="3">
    <source>
        <dbReference type="EMBL" id="TDR35594.1"/>
    </source>
</evidence>
<sequence>MDRKTIAPVFVEDAVEALRHRGIDAGPILLSVGLPAQVVSPVSARQYGRMWLAMAEAADDEFFGLGARPMRPGSFALLCHAVLHAGTLERALRRALRFLRIVLDDPGGELELRDDLATIVLTDRNGPRSAFAYRTFWLILHGIACWLVGRQLPLRQVDFASPPPERENDHRMFFGAPVRFNQPNSLVTFDASLLSLPIVRS</sequence>
<dbReference type="PANTHER" id="PTHR47894">
    <property type="entry name" value="HTH-TYPE TRANSCRIPTIONAL REGULATOR GADX"/>
    <property type="match status" value="1"/>
</dbReference>
<dbReference type="Pfam" id="PF12625">
    <property type="entry name" value="Arabinose_bd"/>
    <property type="match status" value="1"/>
</dbReference>
<organism evidence="3 4">
    <name type="scientific">Aquamicrobium defluvii</name>
    <dbReference type="NCBI Taxonomy" id="69279"/>
    <lineage>
        <taxon>Bacteria</taxon>
        <taxon>Pseudomonadati</taxon>
        <taxon>Pseudomonadota</taxon>
        <taxon>Alphaproteobacteria</taxon>
        <taxon>Hyphomicrobiales</taxon>
        <taxon>Phyllobacteriaceae</taxon>
        <taxon>Aquamicrobium</taxon>
    </lineage>
</organism>
<accession>A0A4R6YGC9</accession>
<evidence type="ECO:0000313" key="4">
    <source>
        <dbReference type="Proteomes" id="UP000294958"/>
    </source>
</evidence>
<dbReference type="GO" id="GO:0000976">
    <property type="term" value="F:transcription cis-regulatory region binding"/>
    <property type="evidence" value="ECO:0007669"/>
    <property type="project" value="TreeGrafter"/>
</dbReference>
<dbReference type="GO" id="GO:0005829">
    <property type="term" value="C:cytosol"/>
    <property type="evidence" value="ECO:0007669"/>
    <property type="project" value="TreeGrafter"/>
</dbReference>
<keyword evidence="4" id="KW-1185">Reference proteome</keyword>
<gene>
    <name evidence="3" type="ORF">DES43_10816</name>
</gene>
<dbReference type="InterPro" id="IPR032687">
    <property type="entry name" value="AraC-type_N"/>
</dbReference>
<keyword evidence="1" id="KW-0238">DNA-binding</keyword>
<dbReference type="EMBL" id="SNZF01000008">
    <property type="protein sequence ID" value="TDR35594.1"/>
    <property type="molecule type" value="Genomic_DNA"/>
</dbReference>
<name>A0A4R6YGC9_9HYPH</name>
<dbReference type="Proteomes" id="UP000294958">
    <property type="component" value="Unassembled WGS sequence"/>
</dbReference>
<dbReference type="AlphaFoldDB" id="A0A4R6YGC9"/>
<feature type="domain" description="HTH-type transcriptional regulator AraC-type N-terminal" evidence="2">
    <location>
        <begin position="22"/>
        <end position="197"/>
    </location>
</feature>
<comment type="caution">
    <text evidence="3">The sequence shown here is derived from an EMBL/GenBank/DDBJ whole genome shotgun (WGS) entry which is preliminary data.</text>
</comment>
<dbReference type="PANTHER" id="PTHR47894:SF1">
    <property type="entry name" value="HTH-TYPE TRANSCRIPTIONAL REGULATOR VQSM"/>
    <property type="match status" value="1"/>
</dbReference>
<dbReference type="GO" id="GO:0003700">
    <property type="term" value="F:DNA-binding transcription factor activity"/>
    <property type="evidence" value="ECO:0007669"/>
    <property type="project" value="TreeGrafter"/>
</dbReference>
<evidence type="ECO:0000256" key="1">
    <source>
        <dbReference type="ARBA" id="ARBA00023125"/>
    </source>
</evidence>